<evidence type="ECO:0000256" key="2">
    <source>
        <dbReference type="SAM" id="Phobius"/>
    </source>
</evidence>
<gene>
    <name evidence="4" type="ORF">TEA_028906</name>
</gene>
<feature type="region of interest" description="Disordered" evidence="1">
    <location>
        <begin position="146"/>
        <end position="193"/>
    </location>
</feature>
<evidence type="ECO:0000313" key="4">
    <source>
        <dbReference type="EMBL" id="THG04543.1"/>
    </source>
</evidence>
<keyword evidence="2" id="KW-0812">Transmembrane</keyword>
<dbReference type="Pfam" id="PF24560">
    <property type="entry name" value="zf-C2H2_OTU1_C"/>
    <property type="match status" value="1"/>
</dbReference>
<dbReference type="Proteomes" id="UP000306102">
    <property type="component" value="Unassembled WGS sequence"/>
</dbReference>
<proteinExistence type="predicted"/>
<evidence type="ECO:0000256" key="1">
    <source>
        <dbReference type="SAM" id="MobiDB-lite"/>
    </source>
</evidence>
<dbReference type="SUPFAM" id="SSF143503">
    <property type="entry name" value="PUG domain-like"/>
    <property type="match status" value="1"/>
</dbReference>
<keyword evidence="5" id="KW-1185">Reference proteome</keyword>
<evidence type="ECO:0000313" key="5">
    <source>
        <dbReference type="Proteomes" id="UP000306102"/>
    </source>
</evidence>
<dbReference type="InterPro" id="IPR015940">
    <property type="entry name" value="UBA"/>
</dbReference>
<dbReference type="AlphaFoldDB" id="A0A4S4DNE5"/>
<sequence length="453" mass="51642">MAGVSLKCGDCGTLLRSVKEAQEHAELTKHSNFFESIEPVLNLLCSSCLKPCRSKTESPLTLSDTINIQEISYILLFLSWYQSTEMVVPEVDQKLLEELEGMGFPKARATRALHYSGNVGLEDAVNWAVEHENDADIDQMLKVPLNTKTEASKPSITPEETKMKAQELKEQARKKKEEKEKRREREANGKREGEENADTLVNYVLLHTFRNMVLFRSKMERIRVGEELLDAKRIEEENERKWWGLFITFVSSVFGATWLFYLIVLQNNVFCFHSVVASRKAEKEEEKRAREKIRQKLEEDKAERRRKLGLPPEDPVAAKPSAPAVEEKKSLVPVRPATKAEQMRECLRSLKQNHKDNEAKVKMAFNTLLTYARNVATNTNEEKFRKIRLSNATFQARVGALKGGIKFLELCGFKKIDGGEFLFLPRDKVDMAVLNSAGTELNSAINNPFFGVL</sequence>
<dbReference type="Pfam" id="PF09409">
    <property type="entry name" value="PUB"/>
    <property type="match status" value="1"/>
</dbReference>
<dbReference type="STRING" id="542762.A0A4S4DNE5"/>
<dbReference type="Gene3D" id="1.20.58.2190">
    <property type="match status" value="1"/>
</dbReference>
<comment type="caution">
    <text evidence="4">The sequence shown here is derived from an EMBL/GenBank/DDBJ whole genome shotgun (WGS) entry which is preliminary data.</text>
</comment>
<organism evidence="4 5">
    <name type="scientific">Camellia sinensis var. sinensis</name>
    <name type="common">China tea</name>
    <dbReference type="NCBI Taxonomy" id="542762"/>
    <lineage>
        <taxon>Eukaryota</taxon>
        <taxon>Viridiplantae</taxon>
        <taxon>Streptophyta</taxon>
        <taxon>Embryophyta</taxon>
        <taxon>Tracheophyta</taxon>
        <taxon>Spermatophyta</taxon>
        <taxon>Magnoliopsida</taxon>
        <taxon>eudicotyledons</taxon>
        <taxon>Gunneridae</taxon>
        <taxon>Pentapetalae</taxon>
        <taxon>asterids</taxon>
        <taxon>Ericales</taxon>
        <taxon>Theaceae</taxon>
        <taxon>Camellia</taxon>
    </lineage>
</organism>
<dbReference type="Gene3D" id="1.10.8.10">
    <property type="entry name" value="DNA helicase RuvA subunit, C-terminal domain"/>
    <property type="match status" value="1"/>
</dbReference>
<dbReference type="InterPro" id="IPR018997">
    <property type="entry name" value="PUB_domain"/>
</dbReference>
<reference evidence="4 5" key="1">
    <citation type="journal article" date="2018" name="Proc. Natl. Acad. Sci. U.S.A.">
        <title>Draft genome sequence of Camellia sinensis var. sinensis provides insights into the evolution of the tea genome and tea quality.</title>
        <authorList>
            <person name="Wei C."/>
            <person name="Yang H."/>
            <person name="Wang S."/>
            <person name="Zhao J."/>
            <person name="Liu C."/>
            <person name="Gao L."/>
            <person name="Xia E."/>
            <person name="Lu Y."/>
            <person name="Tai Y."/>
            <person name="She G."/>
            <person name="Sun J."/>
            <person name="Cao H."/>
            <person name="Tong W."/>
            <person name="Gao Q."/>
            <person name="Li Y."/>
            <person name="Deng W."/>
            <person name="Jiang X."/>
            <person name="Wang W."/>
            <person name="Chen Q."/>
            <person name="Zhang S."/>
            <person name="Li H."/>
            <person name="Wu J."/>
            <person name="Wang P."/>
            <person name="Li P."/>
            <person name="Shi C."/>
            <person name="Zheng F."/>
            <person name="Jian J."/>
            <person name="Huang B."/>
            <person name="Shan D."/>
            <person name="Shi M."/>
            <person name="Fang C."/>
            <person name="Yue Y."/>
            <person name="Li F."/>
            <person name="Li D."/>
            <person name="Wei S."/>
            <person name="Han B."/>
            <person name="Jiang C."/>
            <person name="Yin Y."/>
            <person name="Xia T."/>
            <person name="Zhang Z."/>
            <person name="Bennetzen J.L."/>
            <person name="Zhao S."/>
            <person name="Wan X."/>
        </authorList>
    </citation>
    <scope>NUCLEOTIDE SEQUENCE [LARGE SCALE GENOMIC DNA]</scope>
    <source>
        <strain evidence="5">cv. Shuchazao</strain>
        <tissue evidence="4">Leaf</tissue>
    </source>
</reference>
<dbReference type="PANTHER" id="PTHR46713:SF1">
    <property type="entry name" value="F13M7.16 PROTEIN"/>
    <property type="match status" value="1"/>
</dbReference>
<dbReference type="CDD" id="cd14290">
    <property type="entry name" value="UBA_PUB_plant"/>
    <property type="match status" value="1"/>
</dbReference>
<name>A0A4S4DNE5_CAMSN</name>
<protein>
    <recommendedName>
        <fullName evidence="3">UBA domain-containing protein</fullName>
    </recommendedName>
</protein>
<keyword evidence="2" id="KW-0472">Membrane</keyword>
<dbReference type="SUPFAM" id="SSF46934">
    <property type="entry name" value="UBA-like"/>
    <property type="match status" value="1"/>
</dbReference>
<dbReference type="PANTHER" id="PTHR46713">
    <property type="entry name" value="F13M7.16 PROTEIN"/>
    <property type="match status" value="1"/>
</dbReference>
<dbReference type="Pfam" id="PF22562">
    <property type="entry name" value="UBA_7"/>
    <property type="match status" value="1"/>
</dbReference>
<feature type="compositionally biased region" description="Basic and acidic residues" evidence="1">
    <location>
        <begin position="159"/>
        <end position="193"/>
    </location>
</feature>
<keyword evidence="2" id="KW-1133">Transmembrane helix</keyword>
<dbReference type="EMBL" id="SDRB02010748">
    <property type="protein sequence ID" value="THG04543.1"/>
    <property type="molecule type" value="Genomic_DNA"/>
</dbReference>
<dbReference type="InterPro" id="IPR036339">
    <property type="entry name" value="PUB-like_dom_sf"/>
</dbReference>
<dbReference type="CDD" id="cd10461">
    <property type="entry name" value="PUB_UBA_plant"/>
    <property type="match status" value="1"/>
</dbReference>
<feature type="compositionally biased region" description="Basic and acidic residues" evidence="1">
    <location>
        <begin position="294"/>
        <end position="303"/>
    </location>
</feature>
<feature type="transmembrane region" description="Helical" evidence="2">
    <location>
        <begin position="242"/>
        <end position="264"/>
    </location>
</feature>
<dbReference type="InterPro" id="IPR009060">
    <property type="entry name" value="UBA-like_sf"/>
</dbReference>
<feature type="compositionally biased region" description="Polar residues" evidence="1">
    <location>
        <begin position="146"/>
        <end position="155"/>
    </location>
</feature>
<accession>A0A4S4DNE5</accession>
<feature type="domain" description="UBA" evidence="3">
    <location>
        <begin position="90"/>
        <end position="131"/>
    </location>
</feature>
<feature type="region of interest" description="Disordered" evidence="1">
    <location>
        <begin position="294"/>
        <end position="333"/>
    </location>
</feature>
<evidence type="ECO:0000259" key="3">
    <source>
        <dbReference type="PROSITE" id="PS50030"/>
    </source>
</evidence>
<dbReference type="SMART" id="SM00580">
    <property type="entry name" value="PUG"/>
    <property type="match status" value="1"/>
</dbReference>
<dbReference type="PROSITE" id="PS50030">
    <property type="entry name" value="UBA"/>
    <property type="match status" value="1"/>
</dbReference>
<dbReference type="InterPro" id="IPR057766">
    <property type="entry name" value="Znf-C2H2_OTU1-like_C"/>
</dbReference>